<protein>
    <submittedName>
        <fullName evidence="2">Uncharacterized protein</fullName>
    </submittedName>
</protein>
<dbReference type="Proteomes" id="UP000198398">
    <property type="component" value="Chromosome"/>
</dbReference>
<evidence type="ECO:0000313" key="3">
    <source>
        <dbReference type="Proteomes" id="UP000198398"/>
    </source>
</evidence>
<feature type="transmembrane region" description="Helical" evidence="1">
    <location>
        <begin position="50"/>
        <end position="70"/>
    </location>
</feature>
<name>A0A220UE93_9MICO</name>
<sequence>MTTTPASPPPGAASRTVRAHATLLPYALCLLGATAVVHLLIVLADNRITVLTTLPLVVIAIGYAVYLLLFGRALGRVRYGRLVAHALTYAMVNTGYLLHAYILIATASPAIQGDGHLALDAGWFGATFGMAGFWGIGLIAHGIAALGERGFEGPRP</sequence>
<evidence type="ECO:0000256" key="1">
    <source>
        <dbReference type="SAM" id="Phobius"/>
    </source>
</evidence>
<dbReference type="AlphaFoldDB" id="A0A220UE93"/>
<dbReference type="RefSeq" id="WP_089065274.1">
    <property type="nucleotide sequence ID" value="NZ_CP022316.1"/>
</dbReference>
<accession>A0A220UE93</accession>
<keyword evidence="1" id="KW-0472">Membrane</keyword>
<gene>
    <name evidence="2" type="ORF">CFK39_09640</name>
</gene>
<organism evidence="2 3">
    <name type="scientific">Brachybacterium avium</name>
    <dbReference type="NCBI Taxonomy" id="2017485"/>
    <lineage>
        <taxon>Bacteria</taxon>
        <taxon>Bacillati</taxon>
        <taxon>Actinomycetota</taxon>
        <taxon>Actinomycetes</taxon>
        <taxon>Micrococcales</taxon>
        <taxon>Dermabacteraceae</taxon>
        <taxon>Brachybacterium</taxon>
    </lineage>
</organism>
<feature type="transmembrane region" description="Helical" evidence="1">
    <location>
        <begin position="82"/>
        <end position="104"/>
    </location>
</feature>
<feature type="transmembrane region" description="Helical" evidence="1">
    <location>
        <begin position="124"/>
        <end position="146"/>
    </location>
</feature>
<reference evidence="3" key="1">
    <citation type="submission" date="2017-07" db="EMBL/GenBank/DDBJ databases">
        <title>Brachybacterium sp. VR2415.</title>
        <authorList>
            <person name="Tak E.J."/>
            <person name="Bae J.-W."/>
        </authorList>
    </citation>
    <scope>NUCLEOTIDE SEQUENCE [LARGE SCALE GENOMIC DNA]</scope>
    <source>
        <strain evidence="3">VR2415</strain>
    </source>
</reference>
<dbReference type="EMBL" id="CP022316">
    <property type="protein sequence ID" value="ASK66033.1"/>
    <property type="molecule type" value="Genomic_DNA"/>
</dbReference>
<feature type="transmembrane region" description="Helical" evidence="1">
    <location>
        <begin position="23"/>
        <end position="44"/>
    </location>
</feature>
<keyword evidence="1" id="KW-1133">Transmembrane helix</keyword>
<keyword evidence="3" id="KW-1185">Reference proteome</keyword>
<keyword evidence="1" id="KW-0812">Transmembrane</keyword>
<evidence type="ECO:0000313" key="2">
    <source>
        <dbReference type="EMBL" id="ASK66033.1"/>
    </source>
</evidence>
<dbReference type="KEGG" id="brv:CFK39_09640"/>
<proteinExistence type="predicted"/>